<accession>A0ABS8I0L7</accession>
<evidence type="ECO:0008006" key="4">
    <source>
        <dbReference type="Google" id="ProtNLM"/>
    </source>
</evidence>
<protein>
    <recommendedName>
        <fullName evidence="4">Amino acid transporter</fullName>
    </recommendedName>
</protein>
<proteinExistence type="predicted"/>
<dbReference type="EMBL" id="JAJHJB010000049">
    <property type="protein sequence ID" value="MCC5468128.1"/>
    <property type="molecule type" value="Genomic_DNA"/>
</dbReference>
<feature type="transmembrane region" description="Helical" evidence="1">
    <location>
        <begin position="36"/>
        <end position="61"/>
    </location>
</feature>
<comment type="caution">
    <text evidence="2">The sequence shown here is derived from an EMBL/GenBank/DDBJ whole genome shotgun (WGS) entry which is preliminary data.</text>
</comment>
<evidence type="ECO:0000313" key="3">
    <source>
        <dbReference type="Proteomes" id="UP001165492"/>
    </source>
</evidence>
<sequence length="66" mass="7177">MITIVCLGVSLCIGVREGVLEPISLNTEFIRTVLTIFAKCVLAVAMSMMTAVMTSVQCVVYQPMLH</sequence>
<organism evidence="2 3">
    <name type="scientific">Pelosinus baikalensis</name>
    <dbReference type="NCBI Taxonomy" id="2892015"/>
    <lineage>
        <taxon>Bacteria</taxon>
        <taxon>Bacillati</taxon>
        <taxon>Bacillota</taxon>
        <taxon>Negativicutes</taxon>
        <taxon>Selenomonadales</taxon>
        <taxon>Sporomusaceae</taxon>
        <taxon>Pelosinus</taxon>
    </lineage>
</organism>
<dbReference type="Proteomes" id="UP001165492">
    <property type="component" value="Unassembled WGS sequence"/>
</dbReference>
<keyword evidence="1" id="KW-0472">Membrane</keyword>
<keyword evidence="3" id="KW-1185">Reference proteome</keyword>
<reference evidence="2" key="1">
    <citation type="submission" date="2021-11" db="EMBL/GenBank/DDBJ databases">
        <title>Description of a new species Pelosinus isolated from the bottom sediments of Lake Baikal.</title>
        <authorList>
            <person name="Zakharyuk A."/>
        </authorList>
    </citation>
    <scope>NUCLEOTIDE SEQUENCE</scope>
    <source>
        <strain evidence="2">Bkl1</strain>
    </source>
</reference>
<keyword evidence="1" id="KW-0812">Transmembrane</keyword>
<evidence type="ECO:0000256" key="1">
    <source>
        <dbReference type="SAM" id="Phobius"/>
    </source>
</evidence>
<name>A0ABS8I0L7_9FIRM</name>
<keyword evidence="1" id="KW-1133">Transmembrane helix</keyword>
<gene>
    <name evidence="2" type="ORF">LMF89_22590</name>
</gene>
<evidence type="ECO:0000313" key="2">
    <source>
        <dbReference type="EMBL" id="MCC5468128.1"/>
    </source>
</evidence>